<protein>
    <submittedName>
        <fullName evidence="1">Uncharacterized protein</fullName>
    </submittedName>
</protein>
<organism evidence="1 2">
    <name type="scientific">Pelagerythrobacter aerophilus</name>
    <dbReference type="NCBI Taxonomy" id="2306995"/>
    <lineage>
        <taxon>Bacteria</taxon>
        <taxon>Pseudomonadati</taxon>
        <taxon>Pseudomonadota</taxon>
        <taxon>Alphaproteobacteria</taxon>
        <taxon>Sphingomonadales</taxon>
        <taxon>Erythrobacteraceae</taxon>
        <taxon>Pelagerythrobacter</taxon>
    </lineage>
</organism>
<dbReference type="AlphaFoldDB" id="A0A418NJV5"/>
<evidence type="ECO:0000313" key="1">
    <source>
        <dbReference type="EMBL" id="RIV79575.1"/>
    </source>
</evidence>
<name>A0A418NJV5_9SPHN</name>
<accession>A0A418NJV5</accession>
<reference evidence="1 2" key="1">
    <citation type="submission" date="2018-08" db="EMBL/GenBank/DDBJ databases">
        <title>Altererythrobacter sp.Ery1 and Ery12, the genome sequencing of novel strains in genus Alterythrobacter.</title>
        <authorList>
            <person name="Cheng H."/>
            <person name="Wu Y.-H."/>
            <person name="Fang C."/>
            <person name="Xu X.-W."/>
        </authorList>
    </citation>
    <scope>NUCLEOTIDE SEQUENCE [LARGE SCALE GENOMIC DNA]</scope>
    <source>
        <strain evidence="1 2">Ery1</strain>
    </source>
</reference>
<proteinExistence type="predicted"/>
<gene>
    <name evidence="1" type="ORF">D2V04_06285</name>
</gene>
<sequence>MNVTSVEDYGVSRKINFRCVYDNGINTGDHPENQSFTKATPSGEAWMTVDNKAVWPAFKLPGGEEENWRPASQHYVVFIDAKEHSLDDVHRALAALARDPA</sequence>
<dbReference type="Proteomes" id="UP000285092">
    <property type="component" value="Unassembled WGS sequence"/>
</dbReference>
<evidence type="ECO:0000313" key="2">
    <source>
        <dbReference type="Proteomes" id="UP000285092"/>
    </source>
</evidence>
<dbReference type="EMBL" id="QXFK01000014">
    <property type="protein sequence ID" value="RIV79575.1"/>
    <property type="molecule type" value="Genomic_DNA"/>
</dbReference>
<keyword evidence="2" id="KW-1185">Reference proteome</keyword>
<comment type="caution">
    <text evidence="1">The sequence shown here is derived from an EMBL/GenBank/DDBJ whole genome shotgun (WGS) entry which is preliminary data.</text>
</comment>